<evidence type="ECO:0000256" key="2">
    <source>
        <dbReference type="ARBA" id="ARBA00008149"/>
    </source>
</evidence>
<dbReference type="EMBL" id="CP048261">
    <property type="protein sequence ID" value="QST83848.1"/>
    <property type="molecule type" value="Genomic_DNA"/>
</dbReference>
<evidence type="ECO:0000256" key="3">
    <source>
        <dbReference type="ARBA" id="ARBA00022475"/>
    </source>
</evidence>
<dbReference type="GO" id="GO:0005576">
    <property type="term" value="C:extracellular region"/>
    <property type="evidence" value="ECO:0007669"/>
    <property type="project" value="TreeGrafter"/>
</dbReference>
<dbReference type="PANTHER" id="PTHR40765">
    <property type="entry name" value="ESX-2 SECRETION SYSTEM ATPASE ECCB2"/>
    <property type="match status" value="1"/>
</dbReference>
<dbReference type="AlphaFoldDB" id="A0A8A1UVJ0"/>
<dbReference type="InterPro" id="IPR007795">
    <property type="entry name" value="T7SS_EccB"/>
</dbReference>
<keyword evidence="4" id="KW-0812">Transmembrane</keyword>
<evidence type="ECO:0000313" key="10">
    <source>
        <dbReference type="EMBL" id="QST83848.1"/>
    </source>
</evidence>
<organism evidence="10 11">
    <name type="scientific">Streptomyces rimosus subsp. rimosus (strain ATCC 10970 / DSM 40260 / JCM 4667 / NRRL 2234)</name>
    <dbReference type="NCBI Taxonomy" id="1265868"/>
    <lineage>
        <taxon>Bacteria</taxon>
        <taxon>Bacillati</taxon>
        <taxon>Actinomycetota</taxon>
        <taxon>Actinomycetes</taxon>
        <taxon>Kitasatosporales</taxon>
        <taxon>Streptomycetaceae</taxon>
        <taxon>Streptomyces</taxon>
    </lineage>
</organism>
<keyword evidence="9" id="KW-0472">Membrane</keyword>
<reference evidence="10" key="2">
    <citation type="submission" date="2020-01" db="EMBL/GenBank/DDBJ databases">
        <authorList>
            <person name="Algora L."/>
            <person name="Schniete J.K."/>
            <person name="MacFadyen A."/>
            <person name="Hoskisson P.A."/>
            <person name="Hunter I.S."/>
            <person name="Herron P.R."/>
        </authorList>
    </citation>
    <scope>NUCLEOTIDE SEQUENCE</scope>
    <source>
        <strain evidence="10">ATCC 10970</strain>
    </source>
</reference>
<dbReference type="GO" id="GO:0016787">
    <property type="term" value="F:hydrolase activity"/>
    <property type="evidence" value="ECO:0007669"/>
    <property type="project" value="UniProtKB-KW"/>
</dbReference>
<evidence type="ECO:0000256" key="5">
    <source>
        <dbReference type="ARBA" id="ARBA00022741"/>
    </source>
</evidence>
<comment type="subcellular location">
    <subcellularLocation>
        <location evidence="1">Cell membrane</location>
        <topology evidence="1">Single-pass membrane protein</topology>
    </subcellularLocation>
</comment>
<reference evidence="10" key="3">
    <citation type="journal article" date="2021" name="bioRxiv">
        <title>Bilateral symmetry of linear streptomycete chromosomes.</title>
        <authorList>
            <person name="Algora-Gallardo L."/>
            <person name="Schniete J.K."/>
            <person name="Mark D.R."/>
            <person name="Hunter I.S."/>
            <person name="Herron P.R."/>
        </authorList>
    </citation>
    <scope>NUCLEOTIDE SEQUENCE</scope>
    <source>
        <strain evidence="10">ATCC 10970</strain>
    </source>
</reference>
<evidence type="ECO:0000256" key="8">
    <source>
        <dbReference type="ARBA" id="ARBA00022989"/>
    </source>
</evidence>
<gene>
    <name evidence="10" type="primary">eccB</name>
    <name evidence="10" type="ORF">SRIM_030010</name>
</gene>
<dbReference type="NCBIfam" id="TIGR03919">
    <property type="entry name" value="T7SS_EccB"/>
    <property type="match status" value="1"/>
</dbReference>
<protein>
    <submittedName>
        <fullName evidence="10">Type VII secretion protein EccB</fullName>
    </submittedName>
</protein>
<evidence type="ECO:0000256" key="1">
    <source>
        <dbReference type="ARBA" id="ARBA00004162"/>
    </source>
</evidence>
<dbReference type="InterPro" id="IPR044857">
    <property type="entry name" value="T7SS_EccB_R1"/>
</dbReference>
<evidence type="ECO:0000256" key="6">
    <source>
        <dbReference type="ARBA" id="ARBA00022801"/>
    </source>
</evidence>
<dbReference type="GO" id="GO:0005886">
    <property type="term" value="C:plasma membrane"/>
    <property type="evidence" value="ECO:0007669"/>
    <property type="project" value="UniProtKB-SubCell"/>
</dbReference>
<keyword evidence="6" id="KW-0378">Hydrolase</keyword>
<dbReference type="GeneID" id="66858301"/>
<dbReference type="Pfam" id="PF05108">
    <property type="entry name" value="T7SS_ESX1_EccB"/>
    <property type="match status" value="1"/>
</dbReference>
<dbReference type="Gene3D" id="3.30.2390.20">
    <property type="entry name" value="Type VII secretion system EccB, repeat 1 domain"/>
    <property type="match status" value="1"/>
</dbReference>
<sequence length="543" mass="57628">MASRRDELNAYSFARKRTTAAFLKPLPNGSIESAPRPLKAVLPSILLGLVVTVGFGACGILKPVAPKGWDTPAQNVIVGDKSTTRYVVLNSKGENGSTQKLLHPILNLASAKLLLDPKKFQVVKVKEEELDGKIPHGPAIGIPYAPDRLPTEKEAGTPKVWAVCDRPGSGENSKSQQAVFVLGGKDKARVENQGKLDLHQALYVENPEGEKFLVDNNGVAFAFDATKGQPGVTPALKEQANAKLRQVIFGDAQPQKVSSEWMNTLIKSPVPLVMPRIPGAGRPAPVKGVPAKYSVIGNILQTNAGDKYVVLPDGLVKVSNFMAKLLLEGPNATDVNKDGSKLTPHTVSTSAIDPKRDENGQVVQYLSDQPGTDLWPSEAVTMANAAATKQNSGLGDQKSGADVACSVYHGSNVEYANGAGKRLGFEGGVPKMSTWVGKDYPANIAAGSSSYVTPGSGLLYQQVSGTAKTGSLFLVTDTGLRYSIPRNNDSANKAGNAEKEQDQAQVHLGYESVHPPTVDKAWSQLLSEGPELNTQSAKKPQSS</sequence>
<dbReference type="InterPro" id="IPR042485">
    <property type="entry name" value="T7SS_EccB_R3"/>
</dbReference>
<dbReference type="GO" id="GO:0005524">
    <property type="term" value="F:ATP binding"/>
    <property type="evidence" value="ECO:0007669"/>
    <property type="project" value="UniProtKB-KW"/>
</dbReference>
<dbReference type="Gene3D" id="2.40.50.910">
    <property type="entry name" value="Type VII secretion system EccB, repeat 3 domain"/>
    <property type="match status" value="1"/>
</dbReference>
<accession>A0A8A1UVJ0</accession>
<evidence type="ECO:0000256" key="7">
    <source>
        <dbReference type="ARBA" id="ARBA00022840"/>
    </source>
</evidence>
<evidence type="ECO:0000256" key="4">
    <source>
        <dbReference type="ARBA" id="ARBA00022692"/>
    </source>
</evidence>
<keyword evidence="8" id="KW-1133">Transmembrane helix</keyword>
<reference evidence="10" key="1">
    <citation type="submission" date="2012-12" db="EMBL/GenBank/DDBJ databases">
        <authorList>
            <person name="Pethick F.E."/>
            <person name="MacFadyen A.C."/>
            <person name="Tang Z."/>
            <person name="Sangal V."/>
            <person name="Tze-Tze L."/>
            <person name="Chu J."/>
            <person name="Guo M."/>
            <person name="Kirby R."/>
            <person name="Hoskisson P.A."/>
            <person name="Herron P.R."/>
            <person name="Hunter I.S."/>
        </authorList>
    </citation>
    <scope>NUCLEOTIDE SEQUENCE</scope>
    <source>
        <strain evidence="10">ATCC 10970</strain>
    </source>
</reference>
<keyword evidence="7" id="KW-0067">ATP-binding</keyword>
<keyword evidence="5" id="KW-0547">Nucleotide-binding</keyword>
<proteinExistence type="inferred from homology"/>
<keyword evidence="3" id="KW-1003">Cell membrane</keyword>
<evidence type="ECO:0000256" key="9">
    <source>
        <dbReference type="ARBA" id="ARBA00023136"/>
    </source>
</evidence>
<dbReference type="PANTHER" id="PTHR40765:SF2">
    <property type="entry name" value="ESX-2 SECRETION SYSTEM ATPASE ECCB2"/>
    <property type="match status" value="1"/>
</dbReference>
<evidence type="ECO:0000313" key="11">
    <source>
        <dbReference type="Proteomes" id="UP000011074"/>
    </source>
</evidence>
<dbReference type="RefSeq" id="WP_030182278.1">
    <property type="nucleotide sequence ID" value="NZ_CP048261.1"/>
</dbReference>
<comment type="similarity">
    <text evidence="2">Belongs to the EccB family.</text>
</comment>
<name>A0A8A1UVJ0_STRR1</name>
<dbReference type="Proteomes" id="UP000011074">
    <property type="component" value="Chromosome"/>
</dbReference>